<dbReference type="EnsemblPlants" id="HORVU.MOREX.r3.2HG0214310.1">
    <property type="protein sequence ID" value="HORVU.MOREX.r3.2HG0214310.1.CDS1"/>
    <property type="gene ID" value="HORVU.MOREX.r3.2HG0214310"/>
</dbReference>
<evidence type="ECO:0008006" key="13">
    <source>
        <dbReference type="Google" id="ProtNLM"/>
    </source>
</evidence>
<dbReference type="Gramene" id="HORVU.MOREX.r3.2HG0214310.1">
    <property type="protein sequence ID" value="HORVU.MOREX.r3.2HG0214310.1.CDS1"/>
    <property type="gene ID" value="HORVU.MOREX.r3.2HG0214310"/>
</dbReference>
<dbReference type="InterPro" id="IPR036388">
    <property type="entry name" value="WH-like_DNA-bd_sf"/>
</dbReference>
<name>A0A8I6XIL0_HORVV</name>
<accession>A0A8I6XIL0</accession>
<feature type="compositionally biased region" description="Basic and acidic residues" evidence="7">
    <location>
        <begin position="447"/>
        <end position="473"/>
    </location>
</feature>
<dbReference type="CDD" id="cd14798">
    <property type="entry name" value="RX-CC_like"/>
    <property type="match status" value="1"/>
</dbReference>
<dbReference type="Gene3D" id="1.20.5.4130">
    <property type="match status" value="1"/>
</dbReference>
<dbReference type="InterPro" id="IPR041118">
    <property type="entry name" value="Rx_N"/>
</dbReference>
<sequence length="1650" mass="184647">MAELASGAVGTLLGVISHEALRLGRVRHDVQFIQEEMESMGSFLANLSGNSREHDEQVRTWMNQVRILANDCNNCIDLYLYRGDPALHLPKEGPGRYLLWAPWLLRKLLAQHRAAGQLRELKDRAQDIGNRRLRYGVEVKPVESSPSSQAGQLAEPSLLPATQDHEEEEDDDHHQDGGDPPLKVVALSMTSMKMNKEDYFRRRLDHWMVQSGVKLEAAGSKPPLPSITFVVIENKDADALPNEALDVAKAYFKRAEDEKNNGVPRDTDPAHEDKAVTPEIKDADALTHEDKAAVPSASKDADALTHEDKAAVPSASKDVNTLCSKIRKIRWLCHRRSRTSGPLKIKDVDTLAHEDKAVVTLETKGDDDALAHEDKADVPAKIKGEGGALAHEDKPNVPSESKGDNGSLVHEDKADVTASTKGDSGAPAHEDKAGMPSSTKGDGGALAHEDKVDVPSETKGGDDGPLVHEDKVDVPSGTMGNSGALGHEDMADVPSGPKGDGGPLADEDKADLPSKTSGDGGLLAPEAKGDVQPVTKGDRGALAPEAKADVSSETKDGEHVVLVDVLEVHYSFVRLRPHKILCYILAEIKRQQKIGPPAGPRSCMLKWDTYDYRKETMGEIKTKIKTMDVNKKLQDIKICNLEDGKEQLSELQKSHKGRKNTEGKSPMGKETLEHLVRDKSLDILLWLLTYHSTTTATSEKEKKSKSMVAELYDDIIKNTATKLGNILEKQEYENILREVFPNPKWTTTASNSTPRTLVDDIIKHMVKKEVKEMLHELRVDKSDKNPETGSEEAQTAPKDDFQVNTDNKKEEIVREIMKQLKIKMVAQKIKECLRDNNQRILVILKVSDKYVPQWEETRNSLSLLGSNCPISGAVIVAKTTQDDTRQYFGCPGLELIEYSPVGLYFDIVLQVTSQYINDHRVLHNILCKCKPHEFCMKIFAHALYAKPKRSSDELKKLHDTLHDVATQKSLPSMMFKFSYRDLPKEYRSCLLYLAIFPQGQTVRRSTLIGRWVAEGMITTKEWSWPSSVVEAEKCFDTLVARCLVCPADIGASGKVKSCMVDKLVYGFITKIAIKQRILETRLSHHLAHHFSIFSDVRLRSSEKIENFLKKSSQFSKLKVLDLEGCVCFPEYQHYLTDICRKILMLKYLSLRGTGVTRLPSEINNLLELEVLDIRETEIPASATRNVLLRKLKRLLAGKKLKDLMASQSSPADKTEKVEVLCNAKLQNVRKRLSPSHVDSSPADYFSVQIPGKIEKMLGVEVLSNVKPKNRQDLVDIATLNDLKKLGVVINKESDLKSLLNSISDLLNQSLRSLTITLDIAIYEKPEAERSLRNKPKDLESLTINGKSKCPRDFESPKDLESTSTQMWKLLESLTENGKQLAKVTLSCTFLSQKHLKVLANLKNLRCVKLRHSAYNDSKLTFNKGEFKNLNKFLVEGNNMTEIKFDKGAASNLEKIVLSSTNIVSISGVNCLQKLEELELKGVNDKKMVHSLFDNAKHIAKVTLRDTMLEQGDLKILAGNKKMRYLALLGKFYNDRHLIFEDEFQNLNLLTVDSSESDITEISFTNSSPNLEKIVWSSKEIVSLSGINKLPALKELELNGGDSVPNMLEEETKKRKIRLDYKPTDKPKKNKKNKREADKSLWKVKDWCWSN</sequence>
<dbReference type="Proteomes" id="UP000011116">
    <property type="component" value="Chromosome 2H"/>
</dbReference>
<dbReference type="PANTHER" id="PTHR23155:SF1062">
    <property type="entry name" value="OS11G0579400 PROTEIN"/>
    <property type="match status" value="1"/>
</dbReference>
<feature type="region of interest" description="Disordered" evidence="7">
    <location>
        <begin position="258"/>
        <end position="309"/>
    </location>
</feature>
<dbReference type="Pfam" id="PF23598">
    <property type="entry name" value="LRR_14"/>
    <property type="match status" value="2"/>
</dbReference>
<evidence type="ECO:0000259" key="8">
    <source>
        <dbReference type="Pfam" id="PF18052"/>
    </source>
</evidence>
<evidence type="ECO:0000256" key="5">
    <source>
        <dbReference type="ARBA" id="ARBA00022821"/>
    </source>
</evidence>
<feature type="region of interest" description="Disordered" evidence="7">
    <location>
        <begin position="1608"/>
        <end position="1637"/>
    </location>
</feature>
<reference evidence="11" key="2">
    <citation type="submission" date="2020-10" db="EMBL/GenBank/DDBJ databases">
        <authorList>
            <person name="Scholz U."/>
            <person name="Mascher M."/>
            <person name="Fiebig A."/>
        </authorList>
    </citation>
    <scope>NUCLEOTIDE SEQUENCE [LARGE SCALE GENOMIC DNA]</scope>
    <source>
        <strain evidence="11">cv. Morex</strain>
    </source>
</reference>
<feature type="domain" description="Disease resistance protein winged helix" evidence="9">
    <location>
        <begin position="995"/>
        <end position="1066"/>
    </location>
</feature>
<feature type="compositionally biased region" description="Basic and acidic residues" evidence="7">
    <location>
        <begin position="777"/>
        <end position="786"/>
    </location>
</feature>
<keyword evidence="6" id="KW-0175">Coiled coil</keyword>
<keyword evidence="2" id="KW-0433">Leucine-rich repeat</keyword>
<feature type="region of interest" description="Disordered" evidence="7">
    <location>
        <begin position="386"/>
        <end position="551"/>
    </location>
</feature>
<evidence type="ECO:0000313" key="12">
    <source>
        <dbReference type="Proteomes" id="UP000011116"/>
    </source>
</evidence>
<evidence type="ECO:0000256" key="1">
    <source>
        <dbReference type="ARBA" id="ARBA00008894"/>
    </source>
</evidence>
<evidence type="ECO:0000256" key="2">
    <source>
        <dbReference type="ARBA" id="ARBA00022614"/>
    </source>
</evidence>
<reference evidence="12" key="1">
    <citation type="journal article" date="2012" name="Nature">
        <title>A physical, genetic and functional sequence assembly of the barley genome.</title>
        <authorList>
            <consortium name="The International Barley Genome Sequencing Consortium"/>
            <person name="Mayer K.F."/>
            <person name="Waugh R."/>
            <person name="Brown J.W."/>
            <person name="Schulman A."/>
            <person name="Langridge P."/>
            <person name="Platzer M."/>
            <person name="Fincher G.B."/>
            <person name="Muehlbauer G.J."/>
            <person name="Sato K."/>
            <person name="Close T.J."/>
            <person name="Wise R.P."/>
            <person name="Stein N."/>
        </authorList>
    </citation>
    <scope>NUCLEOTIDE SEQUENCE [LARGE SCALE GENOMIC DNA]</scope>
    <source>
        <strain evidence="12">cv. Morex</strain>
    </source>
</reference>
<evidence type="ECO:0000259" key="9">
    <source>
        <dbReference type="Pfam" id="PF23559"/>
    </source>
</evidence>
<keyword evidence="5" id="KW-0611">Plant defense</keyword>
<dbReference type="Gene3D" id="3.80.10.10">
    <property type="entry name" value="Ribonuclease Inhibitor"/>
    <property type="match status" value="2"/>
</dbReference>
<feature type="region of interest" description="Disordered" evidence="7">
    <location>
        <begin position="163"/>
        <end position="183"/>
    </location>
</feature>
<dbReference type="GO" id="GO:0006952">
    <property type="term" value="P:defense response"/>
    <property type="evidence" value="ECO:0007669"/>
    <property type="project" value="UniProtKB-KW"/>
</dbReference>
<comment type="similarity">
    <text evidence="1">Belongs to the disease resistance NB-LRR family.</text>
</comment>
<protein>
    <recommendedName>
        <fullName evidence="13">Rx N-terminal domain-containing protein</fullName>
    </recommendedName>
</protein>
<dbReference type="InterPro" id="IPR058922">
    <property type="entry name" value="WHD_DRP"/>
</dbReference>
<keyword evidence="3" id="KW-0677">Repeat</keyword>
<feature type="domain" description="Disease resistance R13L4/SHOC-2-like LRR" evidence="10">
    <location>
        <begin position="1105"/>
        <end position="1200"/>
    </location>
</feature>
<organism evidence="11 12">
    <name type="scientific">Hordeum vulgare subsp. vulgare</name>
    <name type="common">Domesticated barley</name>
    <dbReference type="NCBI Taxonomy" id="112509"/>
    <lineage>
        <taxon>Eukaryota</taxon>
        <taxon>Viridiplantae</taxon>
        <taxon>Streptophyta</taxon>
        <taxon>Embryophyta</taxon>
        <taxon>Tracheophyta</taxon>
        <taxon>Spermatophyta</taxon>
        <taxon>Magnoliopsida</taxon>
        <taxon>Liliopsida</taxon>
        <taxon>Poales</taxon>
        <taxon>Poaceae</taxon>
        <taxon>BOP clade</taxon>
        <taxon>Pooideae</taxon>
        <taxon>Triticodae</taxon>
        <taxon>Triticeae</taxon>
        <taxon>Hordeinae</taxon>
        <taxon>Hordeum</taxon>
    </lineage>
</organism>
<evidence type="ECO:0000256" key="3">
    <source>
        <dbReference type="ARBA" id="ARBA00022737"/>
    </source>
</evidence>
<feature type="domain" description="Disease resistance R13L4/SHOC-2-like LRR" evidence="10">
    <location>
        <begin position="1247"/>
        <end position="1466"/>
    </location>
</feature>
<dbReference type="GeneID" id="123428490"/>
<evidence type="ECO:0000313" key="11">
    <source>
        <dbReference type="EnsemblPlants" id="HORVU.MOREX.r3.2HG0214310.1.CDS1"/>
    </source>
</evidence>
<dbReference type="InterPro" id="IPR044974">
    <property type="entry name" value="Disease_R_plants"/>
</dbReference>
<dbReference type="InterPro" id="IPR032675">
    <property type="entry name" value="LRR_dom_sf"/>
</dbReference>
<gene>
    <name evidence="11" type="primary">LOC123428490</name>
</gene>
<evidence type="ECO:0000256" key="7">
    <source>
        <dbReference type="SAM" id="MobiDB-lite"/>
    </source>
</evidence>
<dbReference type="PANTHER" id="PTHR23155">
    <property type="entry name" value="DISEASE RESISTANCE PROTEIN RP"/>
    <property type="match status" value="1"/>
</dbReference>
<dbReference type="KEGG" id="hvg:123428490"/>
<dbReference type="GO" id="GO:0000166">
    <property type="term" value="F:nucleotide binding"/>
    <property type="evidence" value="ECO:0007669"/>
    <property type="project" value="UniProtKB-KW"/>
</dbReference>
<dbReference type="Gramene" id="HORVU.MOREX.r2.2HG0178200.1">
    <property type="protein sequence ID" value="HORVU.MOREX.r2.2HG0178200.1.CDS.1"/>
    <property type="gene ID" value="HORVU.MOREX.r2.2HG0178200"/>
</dbReference>
<evidence type="ECO:0000256" key="4">
    <source>
        <dbReference type="ARBA" id="ARBA00022741"/>
    </source>
</evidence>
<keyword evidence="12" id="KW-1185">Reference proteome</keyword>
<feature type="compositionally biased region" description="Basic and acidic residues" evidence="7">
    <location>
        <begin position="299"/>
        <end position="309"/>
    </location>
</feature>
<keyword evidence="4" id="KW-0547">Nucleotide-binding</keyword>
<feature type="compositionally biased region" description="Basic and acidic residues" evidence="7">
    <location>
        <begin position="386"/>
        <end position="395"/>
    </location>
</feature>
<feature type="domain" description="Disease resistance N-terminal" evidence="8">
    <location>
        <begin position="7"/>
        <end position="83"/>
    </location>
</feature>
<evidence type="ECO:0000256" key="6">
    <source>
        <dbReference type="ARBA" id="ARBA00023054"/>
    </source>
</evidence>
<proteinExistence type="inferred from homology"/>
<feature type="region of interest" description="Disordered" evidence="7">
    <location>
        <begin position="649"/>
        <end position="669"/>
    </location>
</feature>
<dbReference type="SUPFAM" id="SSF52058">
    <property type="entry name" value="L domain-like"/>
    <property type="match status" value="1"/>
</dbReference>
<feature type="compositionally biased region" description="Basic and acidic residues" evidence="7">
    <location>
        <begin position="1609"/>
        <end position="1626"/>
    </location>
</feature>
<dbReference type="RefSeq" id="XP_044968637.1">
    <property type="nucleotide sequence ID" value="XM_045112702.1"/>
</dbReference>
<evidence type="ECO:0000259" key="10">
    <source>
        <dbReference type="Pfam" id="PF23598"/>
    </source>
</evidence>
<reference evidence="11" key="3">
    <citation type="submission" date="2022-01" db="UniProtKB">
        <authorList>
            <consortium name="EnsemblPlants"/>
        </authorList>
    </citation>
    <scope>IDENTIFICATION</scope>
    <source>
        <strain evidence="11">subsp. vulgare</strain>
    </source>
</reference>
<feature type="compositionally biased region" description="Basic and acidic residues" evidence="7">
    <location>
        <begin position="258"/>
        <end position="292"/>
    </location>
</feature>
<dbReference type="InterPro" id="IPR055414">
    <property type="entry name" value="LRR_R13L4/SHOC2-like"/>
</dbReference>
<dbReference type="Pfam" id="PF23559">
    <property type="entry name" value="WHD_DRP"/>
    <property type="match status" value="1"/>
</dbReference>
<dbReference type="OrthoDB" id="687885at2759"/>
<dbReference type="Pfam" id="PF18052">
    <property type="entry name" value="Rx_N"/>
    <property type="match status" value="1"/>
</dbReference>
<feature type="region of interest" description="Disordered" evidence="7">
    <location>
        <begin position="777"/>
        <end position="804"/>
    </location>
</feature>
<dbReference type="Gene3D" id="1.10.10.10">
    <property type="entry name" value="Winged helix-like DNA-binding domain superfamily/Winged helix DNA-binding domain"/>
    <property type="match status" value="1"/>
</dbReference>
<dbReference type="InterPro" id="IPR038005">
    <property type="entry name" value="RX-like_CC"/>
</dbReference>